<evidence type="ECO:0000313" key="1">
    <source>
        <dbReference type="EMBL" id="MEC3863429.1"/>
    </source>
</evidence>
<dbReference type="RefSeq" id="WP_326299530.1">
    <property type="nucleotide sequence ID" value="NZ_JAYLLH010000062.1"/>
</dbReference>
<name>A0ABU6HLU8_9RHOB</name>
<keyword evidence="2" id="KW-1185">Reference proteome</keyword>
<evidence type="ECO:0000313" key="2">
    <source>
        <dbReference type="Proteomes" id="UP001348149"/>
    </source>
</evidence>
<dbReference type="InterPro" id="IPR010260">
    <property type="entry name" value="AlpA"/>
</dbReference>
<sequence length="87" mass="9613">MTAHATTPEAPSYVRPKDACRQLGGMGLSTLYAHIDRGMFPKPVALSRRFVVFPQEEVTAVINARLAGKNDDEVRQLVAELMEKRSA</sequence>
<dbReference type="EMBL" id="JAYLLH010000062">
    <property type="protein sequence ID" value="MEC3863429.1"/>
    <property type="molecule type" value="Genomic_DNA"/>
</dbReference>
<dbReference type="Pfam" id="PF05930">
    <property type="entry name" value="Phage_AlpA"/>
    <property type="match status" value="1"/>
</dbReference>
<dbReference type="Proteomes" id="UP001348149">
    <property type="component" value="Unassembled WGS sequence"/>
</dbReference>
<organism evidence="1 2">
    <name type="scientific">Mesobacterium hydrothermale</name>
    <dbReference type="NCBI Taxonomy" id="3111907"/>
    <lineage>
        <taxon>Bacteria</taxon>
        <taxon>Pseudomonadati</taxon>
        <taxon>Pseudomonadota</taxon>
        <taxon>Alphaproteobacteria</taxon>
        <taxon>Rhodobacterales</taxon>
        <taxon>Roseobacteraceae</taxon>
        <taxon>Mesobacterium</taxon>
    </lineage>
</organism>
<reference evidence="1 2" key="1">
    <citation type="submission" date="2024-01" db="EMBL/GenBank/DDBJ databases">
        <title>Mesobacterium rodlantinim sp. nov., isolated from shallow sea hydrothermal systems off Kueishantao Island.</title>
        <authorList>
            <person name="Su Z."/>
            <person name="Tang K."/>
        </authorList>
    </citation>
    <scope>NUCLEOTIDE SEQUENCE [LARGE SCALE GENOMIC DNA]</scope>
    <source>
        <strain evidence="1 2">TK19101</strain>
    </source>
</reference>
<comment type="caution">
    <text evidence="1">The sequence shown here is derived from an EMBL/GenBank/DDBJ whole genome shotgun (WGS) entry which is preliminary data.</text>
</comment>
<proteinExistence type="predicted"/>
<protein>
    <submittedName>
        <fullName evidence="1">AlpA family phage regulatory protein</fullName>
    </submittedName>
</protein>
<accession>A0ABU6HLU8</accession>
<gene>
    <name evidence="1" type="ORF">VK792_19285</name>
</gene>